<dbReference type="GO" id="GO:0003677">
    <property type="term" value="F:DNA binding"/>
    <property type="evidence" value="ECO:0007669"/>
    <property type="project" value="InterPro"/>
</dbReference>
<reference evidence="3" key="1">
    <citation type="submission" date="2016-10" db="EMBL/GenBank/DDBJ databases">
        <authorList>
            <person name="Varghese N."/>
            <person name="Submissions S."/>
        </authorList>
    </citation>
    <scope>NUCLEOTIDE SEQUENCE [LARGE SCALE GENOMIC DNA]</scope>
    <source>
        <strain evidence="3">CGMCC 1.2747</strain>
    </source>
</reference>
<dbReference type="InterPro" id="IPR036515">
    <property type="entry name" value="Transposase_17_sf"/>
</dbReference>
<accession>A0A1G8CS80</accession>
<evidence type="ECO:0000313" key="3">
    <source>
        <dbReference type="Proteomes" id="UP000199274"/>
    </source>
</evidence>
<dbReference type="Gene3D" id="3.30.70.1290">
    <property type="entry name" value="Transposase IS200-like"/>
    <property type="match status" value="1"/>
</dbReference>
<dbReference type="SUPFAM" id="SSF143422">
    <property type="entry name" value="Transposase IS200-like"/>
    <property type="match status" value="1"/>
</dbReference>
<dbReference type="EMBL" id="FNDB01000008">
    <property type="protein sequence ID" value="SDH48326.1"/>
    <property type="molecule type" value="Genomic_DNA"/>
</dbReference>
<dbReference type="GO" id="GO:0006313">
    <property type="term" value="P:DNA transposition"/>
    <property type="evidence" value="ECO:0007669"/>
    <property type="project" value="InterPro"/>
</dbReference>
<dbReference type="PANTHER" id="PTHR34322:SF2">
    <property type="entry name" value="TRANSPOSASE IS200-LIKE DOMAIN-CONTAINING PROTEIN"/>
    <property type="match status" value="1"/>
</dbReference>
<sequence length="202" mass="24307">MFYTYKVKKALQDQLKMYDMKLEVLEKDCYYHIYNKGINGAPIFENDENKIFFLKQLSKYLLGKISIFGYCLMDNHFHLIIRLNKDAKIVTQAFSNFFNSYAKAFNKHIDRTGSLFEKHFKRIMLNDENYLKQLIMYVHLNPKHHLDLKFQDYKYSSYQAFISNKETKIEKEEVLKLFGGSENFIFCHNQKNDLLTKKHTFE</sequence>
<evidence type="ECO:0000313" key="2">
    <source>
        <dbReference type="EMBL" id="SDH48326.1"/>
    </source>
</evidence>
<dbReference type="STRING" id="178355.SAMN04488062_10876"/>
<feature type="domain" description="Transposase IS200-like" evidence="1">
    <location>
        <begin position="26"/>
        <end position="141"/>
    </location>
</feature>
<dbReference type="GO" id="GO:0004803">
    <property type="term" value="F:transposase activity"/>
    <property type="evidence" value="ECO:0007669"/>
    <property type="project" value="InterPro"/>
</dbReference>
<evidence type="ECO:0000259" key="1">
    <source>
        <dbReference type="SMART" id="SM01321"/>
    </source>
</evidence>
<gene>
    <name evidence="2" type="ORF">SAMN04488062_10876</name>
</gene>
<dbReference type="Proteomes" id="UP000199274">
    <property type="component" value="Unassembled WGS sequence"/>
</dbReference>
<keyword evidence="3" id="KW-1185">Reference proteome</keyword>
<proteinExistence type="predicted"/>
<organism evidence="2 3">
    <name type="scientific">Flavobacterium omnivorum</name>
    <dbReference type="NCBI Taxonomy" id="178355"/>
    <lineage>
        <taxon>Bacteria</taxon>
        <taxon>Pseudomonadati</taxon>
        <taxon>Bacteroidota</taxon>
        <taxon>Flavobacteriia</taxon>
        <taxon>Flavobacteriales</taxon>
        <taxon>Flavobacteriaceae</taxon>
        <taxon>Flavobacterium</taxon>
    </lineage>
</organism>
<protein>
    <submittedName>
        <fullName evidence="2">Transposase IS200 like</fullName>
    </submittedName>
</protein>
<dbReference type="RefSeq" id="WP_245705082.1">
    <property type="nucleotide sequence ID" value="NZ_FNDB01000008.1"/>
</dbReference>
<name>A0A1G8CS80_9FLAO</name>
<dbReference type="AlphaFoldDB" id="A0A1G8CS80"/>
<dbReference type="SMART" id="SM01321">
    <property type="entry name" value="Y1_Tnp"/>
    <property type="match status" value="1"/>
</dbReference>
<dbReference type="PANTHER" id="PTHR34322">
    <property type="entry name" value="TRANSPOSASE, Y1_TNP DOMAIN-CONTAINING"/>
    <property type="match status" value="1"/>
</dbReference>
<dbReference type="InterPro" id="IPR002686">
    <property type="entry name" value="Transposase_17"/>
</dbReference>